<sequence length="74" mass="8799">MYPEKNVIRSIKCGWEISYECHSVDFVIFSFALVMALNSLFLWFNDINMYQFISDVHISILDILIFVCIMFHNL</sequence>
<proteinExistence type="predicted"/>
<keyword evidence="3" id="KW-1185">Reference proteome</keyword>
<gene>
    <name evidence="2" type="ORF">CINCED_3A023133</name>
</gene>
<keyword evidence="1" id="KW-0472">Membrane</keyword>
<keyword evidence="1" id="KW-1133">Transmembrane helix</keyword>
<name>A0A5E4NLL9_9HEMI</name>
<dbReference type="EMBL" id="CABPRJ010002410">
    <property type="protein sequence ID" value="VVC45703.1"/>
    <property type="molecule type" value="Genomic_DNA"/>
</dbReference>
<dbReference type="Proteomes" id="UP000325440">
    <property type="component" value="Unassembled WGS sequence"/>
</dbReference>
<dbReference type="AlphaFoldDB" id="A0A5E4NLL9"/>
<organism evidence="2 3">
    <name type="scientific">Cinara cedri</name>
    <dbReference type="NCBI Taxonomy" id="506608"/>
    <lineage>
        <taxon>Eukaryota</taxon>
        <taxon>Metazoa</taxon>
        <taxon>Ecdysozoa</taxon>
        <taxon>Arthropoda</taxon>
        <taxon>Hexapoda</taxon>
        <taxon>Insecta</taxon>
        <taxon>Pterygota</taxon>
        <taxon>Neoptera</taxon>
        <taxon>Paraneoptera</taxon>
        <taxon>Hemiptera</taxon>
        <taxon>Sternorrhyncha</taxon>
        <taxon>Aphidomorpha</taxon>
        <taxon>Aphidoidea</taxon>
        <taxon>Aphididae</taxon>
        <taxon>Lachninae</taxon>
        <taxon>Cinara</taxon>
    </lineage>
</organism>
<evidence type="ECO:0000313" key="2">
    <source>
        <dbReference type="EMBL" id="VVC45703.1"/>
    </source>
</evidence>
<protein>
    <submittedName>
        <fullName evidence="2">Uncharacterized protein</fullName>
    </submittedName>
</protein>
<evidence type="ECO:0000313" key="3">
    <source>
        <dbReference type="Proteomes" id="UP000325440"/>
    </source>
</evidence>
<accession>A0A5E4NLL9</accession>
<feature type="transmembrane region" description="Helical" evidence="1">
    <location>
        <begin position="26"/>
        <end position="44"/>
    </location>
</feature>
<evidence type="ECO:0000256" key="1">
    <source>
        <dbReference type="SAM" id="Phobius"/>
    </source>
</evidence>
<reference evidence="2 3" key="1">
    <citation type="submission" date="2019-08" db="EMBL/GenBank/DDBJ databases">
        <authorList>
            <person name="Alioto T."/>
            <person name="Alioto T."/>
            <person name="Gomez Garrido J."/>
        </authorList>
    </citation>
    <scope>NUCLEOTIDE SEQUENCE [LARGE SCALE GENOMIC DNA]</scope>
</reference>
<feature type="transmembrane region" description="Helical" evidence="1">
    <location>
        <begin position="56"/>
        <end position="73"/>
    </location>
</feature>
<keyword evidence="1" id="KW-0812">Transmembrane</keyword>